<name>A0ABS6VY43_9FLAO</name>
<dbReference type="SMART" id="SM00448">
    <property type="entry name" value="REC"/>
    <property type="match status" value="1"/>
</dbReference>
<evidence type="ECO:0000259" key="3">
    <source>
        <dbReference type="PROSITE" id="PS50110"/>
    </source>
</evidence>
<keyword evidence="5" id="KW-1185">Reference proteome</keyword>
<keyword evidence="1 2" id="KW-0597">Phosphoprotein</keyword>
<evidence type="ECO:0000256" key="1">
    <source>
        <dbReference type="ARBA" id="ARBA00022553"/>
    </source>
</evidence>
<dbReference type="RefSeq" id="WP_219038785.1">
    <property type="nucleotide sequence ID" value="NZ_JAHWDF010000001.1"/>
</dbReference>
<dbReference type="Pfam" id="PF00072">
    <property type="entry name" value="Response_reg"/>
    <property type="match status" value="1"/>
</dbReference>
<dbReference type="InterPro" id="IPR050595">
    <property type="entry name" value="Bact_response_regulator"/>
</dbReference>
<reference evidence="4 5" key="1">
    <citation type="submission" date="2021-07" db="EMBL/GenBank/DDBJ databases">
        <title>Mesonia aestuariivivens sp. nov., isolated from a tidal flat.</title>
        <authorList>
            <person name="Kim Y.-O."/>
            <person name="Yoon J.-H."/>
        </authorList>
    </citation>
    <scope>NUCLEOTIDE SEQUENCE [LARGE SCALE GENOMIC DNA]</scope>
    <source>
        <strain evidence="4 5">JHPTF-M18</strain>
    </source>
</reference>
<evidence type="ECO:0000256" key="2">
    <source>
        <dbReference type="PROSITE-ProRule" id="PRU00169"/>
    </source>
</evidence>
<accession>A0ABS6VY43</accession>
<evidence type="ECO:0000313" key="5">
    <source>
        <dbReference type="Proteomes" id="UP000719267"/>
    </source>
</evidence>
<gene>
    <name evidence="4" type="ORF">KW502_01645</name>
</gene>
<organism evidence="4 5">
    <name type="scientific">Mesonia aestuariivivens</name>
    <dbReference type="NCBI Taxonomy" id="2796128"/>
    <lineage>
        <taxon>Bacteria</taxon>
        <taxon>Pseudomonadati</taxon>
        <taxon>Bacteroidota</taxon>
        <taxon>Flavobacteriia</taxon>
        <taxon>Flavobacteriales</taxon>
        <taxon>Flavobacteriaceae</taxon>
        <taxon>Mesonia</taxon>
    </lineage>
</organism>
<dbReference type="PANTHER" id="PTHR44591:SF25">
    <property type="entry name" value="CHEMOTAXIS TWO-COMPONENT RESPONSE REGULATOR"/>
    <property type="match status" value="1"/>
</dbReference>
<evidence type="ECO:0000313" key="4">
    <source>
        <dbReference type="EMBL" id="MBW2960503.1"/>
    </source>
</evidence>
<dbReference type="PROSITE" id="PS50110">
    <property type="entry name" value="RESPONSE_REGULATORY"/>
    <property type="match status" value="1"/>
</dbReference>
<dbReference type="Proteomes" id="UP000719267">
    <property type="component" value="Unassembled WGS sequence"/>
</dbReference>
<dbReference type="EMBL" id="JAHWDF010000001">
    <property type="protein sequence ID" value="MBW2960503.1"/>
    <property type="molecule type" value="Genomic_DNA"/>
</dbReference>
<dbReference type="PANTHER" id="PTHR44591">
    <property type="entry name" value="STRESS RESPONSE REGULATOR PROTEIN 1"/>
    <property type="match status" value="1"/>
</dbReference>
<feature type="domain" description="Response regulatory" evidence="3">
    <location>
        <begin position="3"/>
        <end position="117"/>
    </location>
</feature>
<proteinExistence type="predicted"/>
<comment type="caution">
    <text evidence="4">The sequence shown here is derived from an EMBL/GenBank/DDBJ whole genome shotgun (WGS) entry which is preliminary data.</text>
</comment>
<protein>
    <submittedName>
        <fullName evidence="4">Response regulator transcription factor</fullName>
    </submittedName>
</protein>
<feature type="modified residue" description="4-aspartylphosphate" evidence="2">
    <location>
        <position position="52"/>
    </location>
</feature>
<sequence length="118" mass="13478">MSKVLVVEDNEMVANAVAFKLQREGYEVIIALDGREAQKELAAHQFQLIITDIMLPYMNGIELIEFVKNNYESIPIIVLSVANQEKMIMNAFQLGVKDFIAKPFNPNELILRVKRVLQ</sequence>
<dbReference type="InterPro" id="IPR001789">
    <property type="entry name" value="Sig_transdc_resp-reg_receiver"/>
</dbReference>